<comment type="caution">
    <text evidence="1">The sequence shown here is derived from an EMBL/GenBank/DDBJ whole genome shotgun (WGS) entry which is preliminary data.</text>
</comment>
<dbReference type="AlphaFoldDB" id="A0A3N4PVH2"/>
<gene>
    <name evidence="1" type="ORF">EGT74_04410</name>
</gene>
<keyword evidence="2" id="KW-1185">Reference proteome</keyword>
<sequence>MKKLSGHVGREVVFKQYGDKTVVSKYPDMSNRTLSPKQVRNNEIMEEANYEAKRIMADEELRHAAQVRLNVTSNKLYTSLVREYFKAARAAGNDETPAP</sequence>
<reference evidence="1 2" key="1">
    <citation type="submission" date="2018-11" db="EMBL/GenBank/DDBJ databases">
        <title>Chitinophaga lutea sp.nov., isolate from arsenic contaminated soil.</title>
        <authorList>
            <person name="Zong Y."/>
        </authorList>
    </citation>
    <scope>NUCLEOTIDE SEQUENCE [LARGE SCALE GENOMIC DNA]</scope>
    <source>
        <strain evidence="1 2">ZY74</strain>
    </source>
</reference>
<protein>
    <submittedName>
        <fullName evidence="1">Uncharacterized protein</fullName>
    </submittedName>
</protein>
<dbReference type="EMBL" id="RPDH01000001">
    <property type="protein sequence ID" value="RPE12793.1"/>
    <property type="molecule type" value="Genomic_DNA"/>
</dbReference>
<dbReference type="Proteomes" id="UP000278351">
    <property type="component" value="Unassembled WGS sequence"/>
</dbReference>
<name>A0A3N4PVH2_9BACT</name>
<proteinExistence type="predicted"/>
<organism evidence="1 2">
    <name type="scientific">Chitinophaga lutea</name>
    <dbReference type="NCBI Taxonomy" id="2488634"/>
    <lineage>
        <taxon>Bacteria</taxon>
        <taxon>Pseudomonadati</taxon>
        <taxon>Bacteroidota</taxon>
        <taxon>Chitinophagia</taxon>
        <taxon>Chitinophagales</taxon>
        <taxon>Chitinophagaceae</taxon>
        <taxon>Chitinophaga</taxon>
    </lineage>
</organism>
<evidence type="ECO:0000313" key="1">
    <source>
        <dbReference type="EMBL" id="RPE12793.1"/>
    </source>
</evidence>
<accession>A0A3N4PVH2</accession>
<evidence type="ECO:0000313" key="2">
    <source>
        <dbReference type="Proteomes" id="UP000278351"/>
    </source>
</evidence>